<gene>
    <name evidence="2" type="ORF">PV07_00494</name>
</gene>
<dbReference type="RefSeq" id="XP_016253879.1">
    <property type="nucleotide sequence ID" value="XM_016386951.1"/>
</dbReference>
<dbReference type="EMBL" id="KN847040">
    <property type="protein sequence ID" value="KIW33663.1"/>
    <property type="molecule type" value="Genomic_DNA"/>
</dbReference>
<sequence length="542" mass="60593">MSGHNSPLFLHSSPPPHLARSPDDEVQILVQRARGVEALGSAFDSFLVSYNHAFFDVFDRQVELIKSRSQAFEDGHVTVFDKTLLILTHNGNDLDNPAAIKYYCREYLNIDIDIRGAGQELTPKLQQSVQVSGALQEELSSGKSSTVKKEAGQKRARLLPVDPNLRKDMEPRLAVLWSVYETARAEYLAVVDKDDNEKAAKRAKFLRDTAENILLYLENRNADPLMIAELEGTFSHAKNTAVCLTGGKKRKFDPSEMEKVKGTPRGPSLPYMKEKYRRSGGIDAGAYNQHQHHQPDISSGHAGEVTSSYGWGGADLPSGHGHPHRAQYSDTYPYQDRDSRHLGYTVAPGRDRRRSDDKDEKEYYVSASGPHNAAVSRGRQDRGPNGSRTRDLSDGRLSPVSSDYQDAPDRREEREKSPSPNSPPRSASPTGDSRRRRRRVMQDRSRRRSRSRAHHEPGHDRGYSRATDDRWYSHEQDRELDRHRGAGDRSRAGASGGGRPRHPLRGRGHSSVPYGYGGHRLLDSYVPSRDPGPSPGPGRRGS</sequence>
<organism evidence="2 3">
    <name type="scientific">Cladophialophora immunda</name>
    <dbReference type="NCBI Taxonomy" id="569365"/>
    <lineage>
        <taxon>Eukaryota</taxon>
        <taxon>Fungi</taxon>
        <taxon>Dikarya</taxon>
        <taxon>Ascomycota</taxon>
        <taxon>Pezizomycotina</taxon>
        <taxon>Eurotiomycetes</taxon>
        <taxon>Chaetothyriomycetidae</taxon>
        <taxon>Chaetothyriales</taxon>
        <taxon>Herpotrichiellaceae</taxon>
        <taxon>Cladophialophora</taxon>
    </lineage>
</organism>
<dbReference type="AlphaFoldDB" id="A0A0D2CR24"/>
<feature type="compositionally biased region" description="Basic residues" evidence="1">
    <location>
        <begin position="434"/>
        <end position="453"/>
    </location>
</feature>
<keyword evidence="3" id="KW-1185">Reference proteome</keyword>
<feature type="compositionally biased region" description="Basic and acidic residues" evidence="1">
    <location>
        <begin position="407"/>
        <end position="417"/>
    </location>
</feature>
<dbReference type="Proteomes" id="UP000054466">
    <property type="component" value="Unassembled WGS sequence"/>
</dbReference>
<reference evidence="2 3" key="1">
    <citation type="submission" date="2015-01" db="EMBL/GenBank/DDBJ databases">
        <title>The Genome Sequence of Cladophialophora immunda CBS83496.</title>
        <authorList>
            <consortium name="The Broad Institute Genomics Platform"/>
            <person name="Cuomo C."/>
            <person name="de Hoog S."/>
            <person name="Gorbushina A."/>
            <person name="Stielow B."/>
            <person name="Teixiera M."/>
            <person name="Abouelleil A."/>
            <person name="Chapman S.B."/>
            <person name="Priest M."/>
            <person name="Young S.K."/>
            <person name="Wortman J."/>
            <person name="Nusbaum C."/>
            <person name="Birren B."/>
        </authorList>
    </citation>
    <scope>NUCLEOTIDE SEQUENCE [LARGE SCALE GENOMIC DNA]</scope>
    <source>
        <strain evidence="2 3">CBS 83496</strain>
    </source>
</reference>
<evidence type="ECO:0000256" key="1">
    <source>
        <dbReference type="SAM" id="MobiDB-lite"/>
    </source>
</evidence>
<evidence type="ECO:0000313" key="3">
    <source>
        <dbReference type="Proteomes" id="UP000054466"/>
    </source>
</evidence>
<feature type="compositionally biased region" description="Basic residues" evidence="1">
    <location>
        <begin position="499"/>
        <end position="508"/>
    </location>
</feature>
<feature type="region of interest" description="Disordered" evidence="1">
    <location>
        <begin position="283"/>
        <end position="542"/>
    </location>
</feature>
<feature type="compositionally biased region" description="Basic and acidic residues" evidence="1">
    <location>
        <begin position="454"/>
        <end position="491"/>
    </location>
</feature>
<proteinExistence type="predicted"/>
<name>A0A0D2CR24_9EURO</name>
<dbReference type="HOGENOM" id="CLU_427012_0_0_1"/>
<protein>
    <submittedName>
        <fullName evidence="2">Uncharacterized protein</fullName>
    </submittedName>
</protein>
<evidence type="ECO:0000313" key="2">
    <source>
        <dbReference type="EMBL" id="KIW33663.1"/>
    </source>
</evidence>
<dbReference type="VEuPathDB" id="FungiDB:PV07_00494"/>
<feature type="compositionally biased region" description="Basic and acidic residues" evidence="1">
    <location>
        <begin position="378"/>
        <end position="394"/>
    </location>
</feature>
<dbReference type="OrthoDB" id="5296805at2759"/>
<dbReference type="GeneID" id="27339688"/>
<feature type="compositionally biased region" description="Low complexity" evidence="1">
    <location>
        <begin position="1"/>
        <end position="12"/>
    </location>
</feature>
<feature type="region of interest" description="Disordered" evidence="1">
    <location>
        <begin position="1"/>
        <end position="21"/>
    </location>
</feature>
<feature type="compositionally biased region" description="Basic and acidic residues" evidence="1">
    <location>
        <begin position="349"/>
        <end position="363"/>
    </location>
</feature>
<accession>A0A0D2CR24</accession>